<evidence type="ECO:0000256" key="3">
    <source>
        <dbReference type="ARBA" id="ARBA00022723"/>
    </source>
</evidence>
<organism evidence="9 10">
    <name type="scientific">Phialocephala subalpina</name>
    <dbReference type="NCBI Taxonomy" id="576137"/>
    <lineage>
        <taxon>Eukaryota</taxon>
        <taxon>Fungi</taxon>
        <taxon>Dikarya</taxon>
        <taxon>Ascomycota</taxon>
        <taxon>Pezizomycotina</taxon>
        <taxon>Leotiomycetes</taxon>
        <taxon>Helotiales</taxon>
        <taxon>Mollisiaceae</taxon>
        <taxon>Phialocephala</taxon>
        <taxon>Phialocephala fortinii species complex</taxon>
    </lineage>
</organism>
<protein>
    <submittedName>
        <fullName evidence="9">Uncharacterized protein</fullName>
    </submittedName>
</protein>
<feature type="compositionally biased region" description="Basic and acidic residues" evidence="8">
    <location>
        <begin position="1"/>
        <end position="16"/>
    </location>
</feature>
<dbReference type="OrthoDB" id="441446at2759"/>
<feature type="compositionally biased region" description="Basic and acidic residues" evidence="8">
    <location>
        <begin position="163"/>
        <end position="177"/>
    </location>
</feature>
<dbReference type="AlphaFoldDB" id="A0A1L7X1I2"/>
<dbReference type="InterPro" id="IPR008947">
    <property type="entry name" value="PLipase_C/P1_nuclease_dom_sf"/>
</dbReference>
<keyword evidence="6" id="KW-1015">Disulfide bond</keyword>
<evidence type="ECO:0000313" key="9">
    <source>
        <dbReference type="EMBL" id="CZR58839.1"/>
    </source>
</evidence>
<dbReference type="SUPFAM" id="SSF48537">
    <property type="entry name" value="Phospholipase C/P1 nuclease"/>
    <property type="match status" value="1"/>
</dbReference>
<dbReference type="EMBL" id="FJOG01000012">
    <property type="protein sequence ID" value="CZR58839.1"/>
    <property type="molecule type" value="Genomic_DNA"/>
</dbReference>
<dbReference type="STRING" id="576137.A0A1L7X1I2"/>
<reference evidence="9 10" key="1">
    <citation type="submission" date="2016-03" db="EMBL/GenBank/DDBJ databases">
        <authorList>
            <person name="Ploux O."/>
        </authorList>
    </citation>
    <scope>NUCLEOTIDE SEQUENCE [LARGE SCALE GENOMIC DNA]</scope>
    <source>
        <strain evidence="9 10">UAMH 11012</strain>
    </source>
</reference>
<keyword evidence="5" id="KW-0378">Hydrolase</keyword>
<feature type="compositionally biased region" description="Basic residues" evidence="8">
    <location>
        <begin position="32"/>
        <end position="41"/>
    </location>
</feature>
<keyword evidence="7" id="KW-0325">Glycoprotein</keyword>
<evidence type="ECO:0000256" key="2">
    <source>
        <dbReference type="ARBA" id="ARBA00022722"/>
    </source>
</evidence>
<dbReference type="Gene3D" id="1.10.575.10">
    <property type="entry name" value="P1 Nuclease"/>
    <property type="match status" value="2"/>
</dbReference>
<evidence type="ECO:0000256" key="4">
    <source>
        <dbReference type="ARBA" id="ARBA00022759"/>
    </source>
</evidence>
<dbReference type="GO" id="GO:0046872">
    <property type="term" value="F:metal ion binding"/>
    <property type="evidence" value="ECO:0007669"/>
    <property type="project" value="UniProtKB-KW"/>
</dbReference>
<dbReference type="GO" id="GO:0016788">
    <property type="term" value="F:hydrolase activity, acting on ester bonds"/>
    <property type="evidence" value="ECO:0007669"/>
    <property type="project" value="InterPro"/>
</dbReference>
<dbReference type="GO" id="GO:0006308">
    <property type="term" value="P:DNA catabolic process"/>
    <property type="evidence" value="ECO:0007669"/>
    <property type="project" value="InterPro"/>
</dbReference>
<dbReference type="PANTHER" id="PTHR33146">
    <property type="entry name" value="ENDONUCLEASE 4"/>
    <property type="match status" value="1"/>
</dbReference>
<comment type="similarity">
    <text evidence="1">Belongs to the nuclease type I family.</text>
</comment>
<dbReference type="GO" id="GO:0004519">
    <property type="term" value="F:endonuclease activity"/>
    <property type="evidence" value="ECO:0007669"/>
    <property type="project" value="UniProtKB-KW"/>
</dbReference>
<feature type="region of interest" description="Disordered" evidence="8">
    <location>
        <begin position="163"/>
        <end position="190"/>
    </location>
</feature>
<evidence type="ECO:0000256" key="7">
    <source>
        <dbReference type="ARBA" id="ARBA00023180"/>
    </source>
</evidence>
<dbReference type="PANTHER" id="PTHR33146:SF26">
    <property type="entry name" value="ENDONUCLEASE 4"/>
    <property type="match status" value="1"/>
</dbReference>
<evidence type="ECO:0000256" key="6">
    <source>
        <dbReference type="ARBA" id="ARBA00023157"/>
    </source>
</evidence>
<keyword evidence="10" id="KW-1185">Reference proteome</keyword>
<name>A0A1L7X1I2_9HELO</name>
<evidence type="ECO:0000256" key="1">
    <source>
        <dbReference type="ARBA" id="ARBA00009547"/>
    </source>
</evidence>
<evidence type="ECO:0000313" key="10">
    <source>
        <dbReference type="Proteomes" id="UP000184330"/>
    </source>
</evidence>
<evidence type="ECO:0000256" key="5">
    <source>
        <dbReference type="ARBA" id="ARBA00022801"/>
    </source>
</evidence>
<keyword evidence="3" id="KW-0479">Metal-binding</keyword>
<sequence>MHHADTVKSIKVRMEVPLESTPPRTPSPAPRPKGKPKRKTSRKEWDTPICQRVNDLRYRKLCLKPQAISELTKVPRQTVIDICERDEDLLRRARPTRIKKYSISRETVLAIEKDMDGHWGRTLINAFKREGIGHIWAAEDKYLTPENIEERESFCRHEVETASEKEDVLEEKREGSYHQEATQKPAGQDTRGFGPEGLYNYCGYAHGTKFVLNAPDGFKNKSNIKQLKPFHPPNSPDLSLIENVWRILKQRVKKKAKNQAEQPMKVILLVLSLLHLSTVWGNLAHRTVAVLAQKHLTPNATLYIHSLLSTESLSAAAMWADKYKMWPQEKSGAEIPASFAGDLHCPLHVEGLLKGGNDIPVIWEGRRTNLHFVWDVLIPRSWTDSSWADEEKAAAEWAERLFNSSVTDGDDFFGTAQHTGRITNRAWFCGGQEEQMLGLPLWQNVASLEKGRQLCGRLNDRELAGGSNISIAALQFRLPPFAGSEVNESHWLLLRQGRKSKGGGERGVKNRTIHALFLGADDYQA</sequence>
<dbReference type="GO" id="GO:0003676">
    <property type="term" value="F:nucleic acid binding"/>
    <property type="evidence" value="ECO:0007669"/>
    <property type="project" value="InterPro"/>
</dbReference>
<gene>
    <name evidence="9" type="ORF">PAC_08731</name>
</gene>
<feature type="region of interest" description="Disordered" evidence="8">
    <location>
        <begin position="1"/>
        <end position="46"/>
    </location>
</feature>
<keyword evidence="2" id="KW-0540">Nuclease</keyword>
<dbReference type="InterPro" id="IPR003154">
    <property type="entry name" value="S1/P1nuclease"/>
</dbReference>
<dbReference type="Pfam" id="PF02265">
    <property type="entry name" value="S1-P1_nuclease"/>
    <property type="match status" value="2"/>
</dbReference>
<proteinExistence type="inferred from homology"/>
<keyword evidence="4" id="KW-0255">Endonuclease</keyword>
<evidence type="ECO:0000256" key="8">
    <source>
        <dbReference type="SAM" id="MobiDB-lite"/>
    </source>
</evidence>
<accession>A0A1L7X1I2</accession>
<dbReference type="Proteomes" id="UP000184330">
    <property type="component" value="Unassembled WGS sequence"/>
</dbReference>